<dbReference type="Proteomes" id="UP000501374">
    <property type="component" value="Chromosome"/>
</dbReference>
<reference evidence="1" key="1">
    <citation type="submission" date="2020-12" db="EMBL/GenBank/DDBJ databases">
        <title>Identification and Characterization of Andalusicin N terminally Dimethylated Class III Lantibiotic from Bacillus thuringiensis sv. andalusiensis.</title>
        <authorList>
            <person name="Grigoreva A."/>
            <person name="Andreeva J."/>
            <person name="Serebryakova M."/>
            <person name="Garcia A.H."/>
            <person name="Slonova D."/>
            <person name="Nair S.K."/>
            <person name="Lippens G."/>
            <person name="Severinov K."/>
            <person name="Dubiley S."/>
        </authorList>
    </citation>
    <scope>NUCLEOTIDE SEQUENCE</scope>
    <source>
        <strain evidence="1">NRRL B-23139</strain>
    </source>
</reference>
<accession>A0A7U1GDW4</accession>
<protein>
    <submittedName>
        <fullName evidence="1">Uncharacterized protein</fullName>
    </submittedName>
</protein>
<proteinExistence type="predicted"/>
<name>A0A7U1GDW4_BACTU</name>
<gene>
    <name evidence="1" type="ORF">EVG22_32345</name>
</gene>
<organism evidence="1">
    <name type="scientific">Bacillus thuringiensis serovar andalousiensis</name>
    <dbReference type="NCBI Taxonomy" id="257985"/>
    <lineage>
        <taxon>Bacteria</taxon>
        <taxon>Bacillati</taxon>
        <taxon>Bacillota</taxon>
        <taxon>Bacilli</taxon>
        <taxon>Bacillales</taxon>
        <taxon>Bacillaceae</taxon>
        <taxon>Bacillus</taxon>
        <taxon>Bacillus cereus group</taxon>
    </lineage>
</organism>
<sequence length="56" mass="6603">MNMKGNEKIGIVGFSSYINGKLADWIFVDDFTKTNLKTYLMRKKAVDIYYEKLVQY</sequence>
<dbReference type="RefSeq" id="WP_172552474.1">
    <property type="nucleotide sequence ID" value="NZ_CP035727.2"/>
</dbReference>
<evidence type="ECO:0000313" key="1">
    <source>
        <dbReference type="EMBL" id="QQY96068.1"/>
    </source>
</evidence>
<dbReference type="AlphaFoldDB" id="A0A7U1GDW4"/>
<dbReference type="EMBL" id="CP035727">
    <property type="protein sequence ID" value="QQY96068.1"/>
    <property type="molecule type" value="Genomic_DNA"/>
</dbReference>